<gene>
    <name evidence="5" type="ORF">MRBLBA1_003855</name>
</gene>
<evidence type="ECO:0000313" key="6">
    <source>
        <dbReference type="Proteomes" id="UP001552502"/>
    </source>
</evidence>
<feature type="domain" description="ABC transporter" evidence="4">
    <location>
        <begin position="15"/>
        <end position="247"/>
    </location>
</feature>
<dbReference type="PANTHER" id="PTHR42711:SF18">
    <property type="entry name" value="ABC TRANSPORTER, ATP-BINDING PROTEIN"/>
    <property type="match status" value="1"/>
</dbReference>
<dbReference type="PANTHER" id="PTHR42711">
    <property type="entry name" value="ABC TRANSPORTER ATP-BINDING PROTEIN"/>
    <property type="match status" value="1"/>
</dbReference>
<dbReference type="InterPro" id="IPR050763">
    <property type="entry name" value="ABC_transporter_ATP-binding"/>
</dbReference>
<protein>
    <submittedName>
        <fullName evidence="5">ABC transporter ATP-binding protein</fullName>
    </submittedName>
</protein>
<evidence type="ECO:0000256" key="2">
    <source>
        <dbReference type="ARBA" id="ARBA00022741"/>
    </source>
</evidence>
<keyword evidence="2" id="KW-0547">Nucleotide-binding</keyword>
<dbReference type="GO" id="GO:0005524">
    <property type="term" value="F:ATP binding"/>
    <property type="evidence" value="ECO:0007669"/>
    <property type="project" value="UniProtKB-KW"/>
</dbReference>
<dbReference type="SUPFAM" id="SSF52540">
    <property type="entry name" value="P-loop containing nucleoside triphosphate hydrolases"/>
    <property type="match status" value="1"/>
</dbReference>
<dbReference type="InterPro" id="IPR003439">
    <property type="entry name" value="ABC_transporter-like_ATP-bd"/>
</dbReference>
<accession>A0ABV3IFG3</accession>
<dbReference type="InterPro" id="IPR017871">
    <property type="entry name" value="ABC_transporter-like_CS"/>
</dbReference>
<dbReference type="InterPro" id="IPR027417">
    <property type="entry name" value="P-loop_NTPase"/>
</dbReference>
<reference evidence="5 6" key="1">
    <citation type="journal article" date="2023" name="Proc. Natl. Acad. Sci. U.S.A.">
        <title>Bacterial tolerance to host-exuded specialized metabolites structures the maize root microbiome.</title>
        <authorList>
            <person name="Thoenen L."/>
            <person name="Giroud C."/>
            <person name="Kreuzer M."/>
            <person name="Waelchli J."/>
            <person name="Gfeller V."/>
            <person name="Deslandes-Herold G."/>
            <person name="Mateo P."/>
            <person name="Robert C.A.M."/>
            <person name="Ahrens C.H."/>
            <person name="Rubio-Somoza I."/>
            <person name="Bruggmann R."/>
            <person name="Erb M."/>
            <person name="Schlaeppi K."/>
        </authorList>
    </citation>
    <scope>NUCLEOTIDE SEQUENCE [LARGE SCALE GENOMIC DNA]</scope>
    <source>
        <strain evidence="5 6">LBA1-1-1.1</strain>
    </source>
</reference>
<evidence type="ECO:0000256" key="3">
    <source>
        <dbReference type="ARBA" id="ARBA00022840"/>
    </source>
</evidence>
<keyword evidence="6" id="KW-1185">Reference proteome</keyword>
<dbReference type="Pfam" id="PF00005">
    <property type="entry name" value="ABC_tran"/>
    <property type="match status" value="1"/>
</dbReference>
<evidence type="ECO:0000313" key="5">
    <source>
        <dbReference type="EMBL" id="MEV4912984.1"/>
    </source>
</evidence>
<dbReference type="PROSITE" id="PS50893">
    <property type="entry name" value="ABC_TRANSPORTER_2"/>
    <property type="match status" value="1"/>
</dbReference>
<dbReference type="SMART" id="SM00382">
    <property type="entry name" value="AAA"/>
    <property type="match status" value="1"/>
</dbReference>
<dbReference type="EMBL" id="JBEGIE010000049">
    <property type="protein sequence ID" value="MEV4912984.1"/>
    <property type="molecule type" value="Genomic_DNA"/>
</dbReference>
<dbReference type="InterPro" id="IPR003593">
    <property type="entry name" value="AAA+_ATPase"/>
</dbReference>
<dbReference type="Proteomes" id="UP001552502">
    <property type="component" value="Unassembled WGS sequence"/>
</dbReference>
<evidence type="ECO:0000259" key="4">
    <source>
        <dbReference type="PROSITE" id="PS50893"/>
    </source>
</evidence>
<organism evidence="5 6">
    <name type="scientific">Bacillus proteolyticus</name>
    <dbReference type="NCBI Taxonomy" id="2026192"/>
    <lineage>
        <taxon>Bacteria</taxon>
        <taxon>Bacillati</taxon>
        <taxon>Bacillota</taxon>
        <taxon>Bacilli</taxon>
        <taxon>Bacillales</taxon>
        <taxon>Bacillaceae</taxon>
        <taxon>Bacillus</taxon>
        <taxon>Bacillus cereus group</taxon>
    </lineage>
</organism>
<keyword evidence="1" id="KW-0813">Transport</keyword>
<comment type="caution">
    <text evidence="5">The sequence shown here is derived from an EMBL/GenBank/DDBJ whole genome shotgun (WGS) entry which is preliminary data.</text>
</comment>
<dbReference type="Gene3D" id="3.40.50.300">
    <property type="entry name" value="P-loop containing nucleotide triphosphate hydrolases"/>
    <property type="match status" value="1"/>
</dbReference>
<sequence>MHNVIEVNELVREYTSYTGIFKKKQQTLRAIDSISFSVKKGEVFGLLGPNGAGKTTTMKILTTLLAPTSGNVEIFGYKPFGEEKFVRPRINFIYGGERNLYWRITGRENLIYFSDLYKIDKKTRDERIPYLLDLVKLSDRADERVETYSKGMKQRLQIARGLVNDPEIIFLDEPTIGLDPIGARDLRDIIKNLSKLGKTIVITTHYMYEADELCDRIAIINKGKLLALDTPDNLKKVLDSLSVIEANVDFISDDKISEIKSLNGIEVLPLEHLEKSTLVKVQCKEPYKFIGKLINILEEDHILNINTRSTTLEDVYVHYVGGQDV</sequence>
<keyword evidence="3 5" id="KW-0067">ATP-binding</keyword>
<proteinExistence type="predicted"/>
<evidence type="ECO:0000256" key="1">
    <source>
        <dbReference type="ARBA" id="ARBA00022448"/>
    </source>
</evidence>
<dbReference type="RefSeq" id="WP_199640551.1">
    <property type="nucleotide sequence ID" value="NZ_JBEGIE010000049.1"/>
</dbReference>
<name>A0ABV3IFG3_9BACI</name>
<dbReference type="PROSITE" id="PS00211">
    <property type="entry name" value="ABC_TRANSPORTER_1"/>
    <property type="match status" value="1"/>
</dbReference>